<proteinExistence type="predicted"/>
<protein>
    <recommendedName>
        <fullName evidence="4">DUF2142 domain-containing protein</fullName>
    </recommendedName>
</protein>
<feature type="transmembrane region" description="Helical" evidence="1">
    <location>
        <begin position="188"/>
        <end position="206"/>
    </location>
</feature>
<feature type="transmembrane region" description="Helical" evidence="1">
    <location>
        <begin position="21"/>
        <end position="38"/>
    </location>
</feature>
<evidence type="ECO:0008006" key="4">
    <source>
        <dbReference type="Google" id="ProtNLM"/>
    </source>
</evidence>
<dbReference type="InterPro" id="IPR018674">
    <property type="entry name" value="DUF2142_membrane"/>
</dbReference>
<comment type="caution">
    <text evidence="2">The sequence shown here is derived from an EMBL/GenBank/DDBJ whole genome shotgun (WGS) entry which is preliminary data.</text>
</comment>
<reference evidence="2" key="2">
    <citation type="submission" date="2020-09" db="EMBL/GenBank/DDBJ databases">
        <authorList>
            <person name="Sun Q."/>
            <person name="Zhou Y."/>
        </authorList>
    </citation>
    <scope>NUCLEOTIDE SEQUENCE</scope>
    <source>
        <strain evidence="2">CGMCC 1.15533</strain>
    </source>
</reference>
<accession>A0A917EFI5</accession>
<feature type="transmembrane region" description="Helical" evidence="1">
    <location>
        <begin position="160"/>
        <end position="181"/>
    </location>
</feature>
<dbReference type="Pfam" id="PF09913">
    <property type="entry name" value="DUF2142"/>
    <property type="match status" value="1"/>
</dbReference>
<feature type="transmembrane region" description="Helical" evidence="1">
    <location>
        <begin position="302"/>
        <end position="322"/>
    </location>
</feature>
<dbReference type="Proteomes" id="UP000660801">
    <property type="component" value="Unassembled WGS sequence"/>
</dbReference>
<evidence type="ECO:0000256" key="1">
    <source>
        <dbReference type="SAM" id="Phobius"/>
    </source>
</evidence>
<keyword evidence="1" id="KW-0812">Transmembrane</keyword>
<keyword evidence="3" id="KW-1185">Reference proteome</keyword>
<dbReference type="EMBL" id="BMJN01000007">
    <property type="protein sequence ID" value="GGE27883.1"/>
    <property type="molecule type" value="Genomic_DNA"/>
</dbReference>
<name>A0A917EFI5_9STRE</name>
<evidence type="ECO:0000313" key="3">
    <source>
        <dbReference type="Proteomes" id="UP000660801"/>
    </source>
</evidence>
<feature type="transmembrane region" description="Helical" evidence="1">
    <location>
        <begin position="69"/>
        <end position="89"/>
    </location>
</feature>
<feature type="transmembrane region" description="Helical" evidence="1">
    <location>
        <begin position="237"/>
        <end position="254"/>
    </location>
</feature>
<feature type="transmembrane region" description="Helical" evidence="1">
    <location>
        <begin position="480"/>
        <end position="502"/>
    </location>
</feature>
<gene>
    <name evidence="2" type="ORF">GCM10011510_06320</name>
</gene>
<feature type="transmembrane region" description="Helical" evidence="1">
    <location>
        <begin position="44"/>
        <end position="62"/>
    </location>
</feature>
<dbReference type="RefSeq" id="WP_188595275.1">
    <property type="nucleotide sequence ID" value="NZ_BMJN01000007.1"/>
</dbReference>
<feature type="transmembrane region" description="Helical" evidence="1">
    <location>
        <begin position="450"/>
        <end position="468"/>
    </location>
</feature>
<evidence type="ECO:0000313" key="2">
    <source>
        <dbReference type="EMBL" id="GGE27883.1"/>
    </source>
</evidence>
<feature type="transmembrane region" description="Helical" evidence="1">
    <location>
        <begin position="266"/>
        <end position="290"/>
    </location>
</feature>
<feature type="transmembrane region" description="Helical" evidence="1">
    <location>
        <begin position="376"/>
        <end position="398"/>
    </location>
</feature>
<organism evidence="2 3">
    <name type="scientific">Streptococcus himalayensis</name>
    <dbReference type="NCBI Taxonomy" id="1888195"/>
    <lineage>
        <taxon>Bacteria</taxon>
        <taxon>Bacillati</taxon>
        <taxon>Bacillota</taxon>
        <taxon>Bacilli</taxon>
        <taxon>Lactobacillales</taxon>
        <taxon>Streptococcaceae</taxon>
        <taxon>Streptococcus</taxon>
    </lineage>
</organism>
<feature type="transmembrane region" description="Helical" evidence="1">
    <location>
        <begin position="410"/>
        <end position="435"/>
    </location>
</feature>
<sequence length="503" mass="56840">MEGKLFMENLINRLEVRKKKASYVIFVIVFFIVSIINIPINEPIPKKLLVLLFFSGILLIIFKPKKLPVAAALIILVTGLFSSFLTPIGDVPDETAHYYRSVFVSEGDVNLSNDLENLKVSEDTQNVQSKNKTLIINSQLNNMKHQSKEKVAPEVTITNIYSFISYVPQALGLAIGNALNISIVFSYWLGRFFNVLAYALLCYLAIRLASKAEQLIAVAALLPMNVYLSASYNQDSVALGVILLVIGLFCNFAYSNKKITLPKYMFYTMLCVLLAVIKFPFIVLIALPFFLPSERFEMKHSWLIKICSIFIVFILSILWLKISAQVHNVTMAGTEAFKDVNSKEQLLSMIHSPVNYSLVILKESLLRILKPENMNLFGWLTYGPTFLVGWNMIFYFLVILNNAGKLKINWLSKVLLSMIIAAITIGIVLSMYISWTPVGTLAVGGVQDRYFLGVVPLILIFFTTNNATFEKYQGVIHDSLILDISMCFIYTMLLSTLFTYYAW</sequence>
<dbReference type="AlphaFoldDB" id="A0A917EFI5"/>
<keyword evidence="1" id="KW-0472">Membrane</keyword>
<reference evidence="2" key="1">
    <citation type="journal article" date="2014" name="Int. J. Syst. Evol. Microbiol.">
        <title>Complete genome sequence of Corynebacterium casei LMG S-19264T (=DSM 44701T), isolated from a smear-ripened cheese.</title>
        <authorList>
            <consortium name="US DOE Joint Genome Institute (JGI-PGF)"/>
            <person name="Walter F."/>
            <person name="Albersmeier A."/>
            <person name="Kalinowski J."/>
            <person name="Ruckert C."/>
        </authorList>
    </citation>
    <scope>NUCLEOTIDE SEQUENCE</scope>
    <source>
        <strain evidence="2">CGMCC 1.15533</strain>
    </source>
</reference>
<keyword evidence="1" id="KW-1133">Transmembrane helix</keyword>